<dbReference type="PANTHER" id="PTHR32196">
    <property type="entry name" value="ABC TRANSPORTER PERMEASE PROTEIN YPHD-RELATED-RELATED"/>
    <property type="match status" value="1"/>
</dbReference>
<keyword evidence="2" id="KW-1003">Cell membrane</keyword>
<evidence type="ECO:0000256" key="4">
    <source>
        <dbReference type="ARBA" id="ARBA00022989"/>
    </source>
</evidence>
<dbReference type="InterPro" id="IPR001851">
    <property type="entry name" value="ABC_transp_permease"/>
</dbReference>
<evidence type="ECO:0000313" key="7">
    <source>
        <dbReference type="EMBL" id="PKW18493.1"/>
    </source>
</evidence>
<gene>
    <name evidence="7" type="ORF">A8926_6584</name>
</gene>
<keyword evidence="4 6" id="KW-1133">Transmembrane helix</keyword>
<dbReference type="GO" id="GO:0005886">
    <property type="term" value="C:plasma membrane"/>
    <property type="evidence" value="ECO:0007669"/>
    <property type="project" value="UniProtKB-SubCell"/>
</dbReference>
<proteinExistence type="predicted"/>
<organism evidence="7 8">
    <name type="scientific">Saccharopolyspora spinosa</name>
    <dbReference type="NCBI Taxonomy" id="60894"/>
    <lineage>
        <taxon>Bacteria</taxon>
        <taxon>Bacillati</taxon>
        <taxon>Actinomycetota</taxon>
        <taxon>Actinomycetes</taxon>
        <taxon>Pseudonocardiales</taxon>
        <taxon>Pseudonocardiaceae</taxon>
        <taxon>Saccharopolyspora</taxon>
    </lineage>
</organism>
<name>A0A2N3Y6I5_SACSN</name>
<feature type="transmembrane region" description="Helical" evidence="6">
    <location>
        <begin position="328"/>
        <end position="346"/>
    </location>
</feature>
<dbReference type="PANTHER" id="PTHR32196:SF72">
    <property type="entry name" value="RIBOSE IMPORT PERMEASE PROTEIN RBSC"/>
    <property type="match status" value="1"/>
</dbReference>
<dbReference type="GO" id="GO:0022857">
    <property type="term" value="F:transmembrane transporter activity"/>
    <property type="evidence" value="ECO:0007669"/>
    <property type="project" value="InterPro"/>
</dbReference>
<feature type="transmembrane region" description="Helical" evidence="6">
    <location>
        <begin position="248"/>
        <end position="266"/>
    </location>
</feature>
<evidence type="ECO:0000256" key="3">
    <source>
        <dbReference type="ARBA" id="ARBA00022692"/>
    </source>
</evidence>
<feature type="transmembrane region" description="Helical" evidence="6">
    <location>
        <begin position="95"/>
        <end position="111"/>
    </location>
</feature>
<evidence type="ECO:0000313" key="8">
    <source>
        <dbReference type="Proteomes" id="UP000233786"/>
    </source>
</evidence>
<feature type="transmembrane region" description="Helical" evidence="6">
    <location>
        <begin position="143"/>
        <end position="166"/>
    </location>
</feature>
<dbReference type="Pfam" id="PF02653">
    <property type="entry name" value="BPD_transp_2"/>
    <property type="match status" value="1"/>
</dbReference>
<feature type="transmembrane region" description="Helical" evidence="6">
    <location>
        <begin position="186"/>
        <end position="205"/>
    </location>
</feature>
<keyword evidence="3 6" id="KW-0812">Transmembrane</keyword>
<protein>
    <submittedName>
        <fullName evidence="7">Xylose ABC transporter membrane protein</fullName>
    </submittedName>
</protein>
<dbReference type="EMBL" id="PJNB01000001">
    <property type="protein sequence ID" value="PKW18493.1"/>
    <property type="molecule type" value="Genomic_DNA"/>
</dbReference>
<dbReference type="STRING" id="994479.GCA_000194155_03133"/>
<accession>A0A2N3Y6I5</accession>
<keyword evidence="8" id="KW-1185">Reference proteome</keyword>
<feature type="transmembrane region" description="Helical" evidence="6">
    <location>
        <begin position="70"/>
        <end position="88"/>
    </location>
</feature>
<feature type="transmembrane region" description="Helical" evidence="6">
    <location>
        <begin position="376"/>
        <end position="392"/>
    </location>
</feature>
<feature type="transmembrane region" description="Helical" evidence="6">
    <location>
        <begin position="225"/>
        <end position="242"/>
    </location>
</feature>
<sequence>MSTSVDEPATAAGAPVTVRKDPRKLLTYSREAESTTWRLLALVAVIALVWVVFQQVTGGVFVTPRNLTNLSVQVSVTALVALGVTWLLVARQIDLSSGALIALIAVMIAQSEVIHGWGFGVTVAVAIGIGLFSGLVNGVLVTAVGIPAFIATLGAFSYLRGAGYLISDGSTVSGLGSTMFTLGNGGLSPLPSVILIFVLAAAVLVYRGRRMIADVRRSGFRASQLLSLVAICLGAFLALWAFGLYQGIPYPVLLVLVAVAVASFVASQTRFGRHIYAVGGNPEAARRTGIKTKRILVVLFVVAGLLTSIGALIQAARLDAGPPSTAELMEMAAISAAVIGGTSLFGGRGTIGGTMLGAFLTGSIANGLSLAGVNTFWQLVATGLLLVAAVATDRRTRKEGLL</sequence>
<evidence type="ECO:0000256" key="1">
    <source>
        <dbReference type="ARBA" id="ARBA00004651"/>
    </source>
</evidence>
<evidence type="ECO:0000256" key="5">
    <source>
        <dbReference type="ARBA" id="ARBA00023136"/>
    </source>
</evidence>
<dbReference type="RefSeq" id="WP_010696102.1">
    <property type="nucleotide sequence ID" value="NZ_CP061007.1"/>
</dbReference>
<comment type="subcellular location">
    <subcellularLocation>
        <location evidence="1">Cell membrane</location>
        <topology evidence="1">Multi-pass membrane protein</topology>
    </subcellularLocation>
</comment>
<keyword evidence="5 6" id="KW-0472">Membrane</keyword>
<feature type="transmembrane region" description="Helical" evidence="6">
    <location>
        <begin position="295"/>
        <end position="316"/>
    </location>
</feature>
<reference evidence="7" key="1">
    <citation type="submission" date="2017-12" db="EMBL/GenBank/DDBJ databases">
        <title>Sequencing the genomes of 1000 Actinobacteria strains.</title>
        <authorList>
            <person name="Klenk H.-P."/>
        </authorList>
    </citation>
    <scope>NUCLEOTIDE SEQUENCE [LARGE SCALE GENOMIC DNA]</scope>
    <source>
        <strain evidence="7">DSM 44228</strain>
    </source>
</reference>
<evidence type="ECO:0000256" key="2">
    <source>
        <dbReference type="ARBA" id="ARBA00022475"/>
    </source>
</evidence>
<dbReference type="Proteomes" id="UP000233786">
    <property type="component" value="Unassembled WGS sequence"/>
</dbReference>
<comment type="caution">
    <text evidence="7">The sequence shown here is derived from an EMBL/GenBank/DDBJ whole genome shotgun (WGS) entry which is preliminary data.</text>
</comment>
<dbReference type="CDD" id="cd06579">
    <property type="entry name" value="TM_PBP1_transp_AraH_like"/>
    <property type="match status" value="1"/>
</dbReference>
<feature type="transmembrane region" description="Helical" evidence="6">
    <location>
        <begin position="39"/>
        <end position="58"/>
    </location>
</feature>
<evidence type="ECO:0000256" key="6">
    <source>
        <dbReference type="SAM" id="Phobius"/>
    </source>
</evidence>
<dbReference type="AlphaFoldDB" id="A0A2N3Y6I5"/>
<feature type="transmembrane region" description="Helical" evidence="6">
    <location>
        <begin position="117"/>
        <end position="136"/>
    </location>
</feature>